<dbReference type="Gene3D" id="3.40.50.720">
    <property type="entry name" value="NAD(P)-binding Rossmann-like Domain"/>
    <property type="match status" value="1"/>
</dbReference>
<organism evidence="3 4">
    <name type="scientific">Candidatus Nealsonbacteria bacterium CG23_combo_of_CG06-09_8_20_14_all_38_19</name>
    <dbReference type="NCBI Taxonomy" id="1974721"/>
    <lineage>
        <taxon>Bacteria</taxon>
        <taxon>Candidatus Nealsoniibacteriota</taxon>
    </lineage>
</organism>
<dbReference type="Pfam" id="PF01408">
    <property type="entry name" value="GFO_IDH_MocA"/>
    <property type="match status" value="1"/>
</dbReference>
<evidence type="ECO:0000313" key="4">
    <source>
        <dbReference type="Proteomes" id="UP000230273"/>
    </source>
</evidence>
<dbReference type="Proteomes" id="UP000230273">
    <property type="component" value="Unassembled WGS sequence"/>
</dbReference>
<dbReference type="InterPro" id="IPR036291">
    <property type="entry name" value="NAD(P)-bd_dom_sf"/>
</dbReference>
<dbReference type="SUPFAM" id="SSF51735">
    <property type="entry name" value="NAD(P)-binding Rossmann-fold domains"/>
    <property type="match status" value="1"/>
</dbReference>
<dbReference type="Pfam" id="PF22725">
    <property type="entry name" value="GFO_IDH_MocA_C3"/>
    <property type="match status" value="1"/>
</dbReference>
<dbReference type="InterPro" id="IPR051450">
    <property type="entry name" value="Gfo/Idh/MocA_Oxidoreductases"/>
</dbReference>
<feature type="domain" description="Gfo/Idh/MocA-like oxidoreductase N-terminal" evidence="1">
    <location>
        <begin position="3"/>
        <end position="120"/>
    </location>
</feature>
<dbReference type="InterPro" id="IPR000683">
    <property type="entry name" value="Gfo/Idh/MocA-like_OxRdtase_N"/>
</dbReference>
<dbReference type="EMBL" id="PCRP01000061">
    <property type="protein sequence ID" value="PIP23342.1"/>
    <property type="molecule type" value="Genomic_DNA"/>
</dbReference>
<evidence type="ECO:0000313" key="3">
    <source>
        <dbReference type="EMBL" id="PIP23342.1"/>
    </source>
</evidence>
<dbReference type="Gene3D" id="3.30.360.10">
    <property type="entry name" value="Dihydrodipicolinate Reductase, domain 2"/>
    <property type="match status" value="1"/>
</dbReference>
<name>A0A2G9YVV8_9BACT</name>
<dbReference type="AlphaFoldDB" id="A0A2G9YVV8"/>
<sequence length="318" mass="36320">MANIAVIGCGHWGPNLIRNFSILKEARVIYVCDLDDTRLKYIQSIYPTIEICRDYKKTLEDKKVDAVCIATPANTHFEIAKEALLSGKHVLLEKPMTLSFKDARELVKTAKDRKRVLMVGNILEYNEIVKSLKKLISKGELGKIFYINMTRANWGVFRKDTNVIWDLCPHDISILNYILGIGPIAVRAEAKYNLKEDIQDLAFIALYYPKELIVHSYVSWLEPLKNRKIIIVGSKKTAIFDDLDAKVPLKIYEKDILKKTYFLPKNAKEPLFTECRHFLDCLKYARKPQSDGESGLKIVKILDTIQKSANNGGKIVSL</sequence>
<proteinExistence type="predicted"/>
<evidence type="ECO:0000259" key="1">
    <source>
        <dbReference type="Pfam" id="PF01408"/>
    </source>
</evidence>
<protein>
    <submittedName>
        <fullName evidence="3">Oxidoreductase</fullName>
    </submittedName>
</protein>
<dbReference type="PANTHER" id="PTHR43377:SF6">
    <property type="entry name" value="GFO_IDH_MOCA-LIKE OXIDOREDUCTASE N-TERMINAL DOMAIN-CONTAINING PROTEIN"/>
    <property type="match status" value="1"/>
</dbReference>
<dbReference type="InterPro" id="IPR055170">
    <property type="entry name" value="GFO_IDH_MocA-like_dom"/>
</dbReference>
<comment type="caution">
    <text evidence="3">The sequence shown here is derived from an EMBL/GenBank/DDBJ whole genome shotgun (WGS) entry which is preliminary data.</text>
</comment>
<feature type="domain" description="GFO/IDH/MocA-like oxidoreductase" evidence="2">
    <location>
        <begin position="130"/>
        <end position="238"/>
    </location>
</feature>
<reference evidence="3 4" key="1">
    <citation type="submission" date="2017-09" db="EMBL/GenBank/DDBJ databases">
        <title>Depth-based differentiation of microbial function through sediment-hosted aquifers and enrichment of novel symbionts in the deep terrestrial subsurface.</title>
        <authorList>
            <person name="Probst A.J."/>
            <person name="Ladd B."/>
            <person name="Jarett J.K."/>
            <person name="Geller-Mcgrath D.E."/>
            <person name="Sieber C.M."/>
            <person name="Emerson J.B."/>
            <person name="Anantharaman K."/>
            <person name="Thomas B.C."/>
            <person name="Malmstrom R."/>
            <person name="Stieglmeier M."/>
            <person name="Klingl A."/>
            <person name="Woyke T."/>
            <person name="Ryan C.M."/>
            <person name="Banfield J.F."/>
        </authorList>
    </citation>
    <scope>NUCLEOTIDE SEQUENCE [LARGE SCALE GENOMIC DNA]</scope>
    <source>
        <strain evidence="3">CG23_combo_of_CG06-09_8_20_14_all_38_19</strain>
    </source>
</reference>
<dbReference type="SUPFAM" id="SSF55347">
    <property type="entry name" value="Glyceraldehyde-3-phosphate dehydrogenase-like, C-terminal domain"/>
    <property type="match status" value="1"/>
</dbReference>
<gene>
    <name evidence="3" type="ORF">COX36_03810</name>
</gene>
<dbReference type="PANTHER" id="PTHR43377">
    <property type="entry name" value="BILIVERDIN REDUCTASE A"/>
    <property type="match status" value="1"/>
</dbReference>
<evidence type="ECO:0000259" key="2">
    <source>
        <dbReference type="Pfam" id="PF22725"/>
    </source>
</evidence>
<dbReference type="GO" id="GO:0000166">
    <property type="term" value="F:nucleotide binding"/>
    <property type="evidence" value="ECO:0007669"/>
    <property type="project" value="InterPro"/>
</dbReference>
<accession>A0A2G9YVV8</accession>